<dbReference type="InterPro" id="IPR005053">
    <property type="entry name" value="MobA_MobL"/>
</dbReference>
<dbReference type="OrthoDB" id="272985at2759"/>
<evidence type="ECO:0000313" key="2">
    <source>
        <dbReference type="EMBL" id="CAD7234903.1"/>
    </source>
</evidence>
<name>A0A7R8WTL6_9CRUS</name>
<feature type="compositionally biased region" description="Basic and acidic residues" evidence="1">
    <location>
        <begin position="410"/>
        <end position="419"/>
    </location>
</feature>
<feature type="compositionally biased region" description="Basic residues" evidence="1">
    <location>
        <begin position="466"/>
        <end position="479"/>
    </location>
</feature>
<dbReference type="Pfam" id="PF03389">
    <property type="entry name" value="MobA_MobL"/>
    <property type="match status" value="1"/>
</dbReference>
<feature type="region of interest" description="Disordered" evidence="1">
    <location>
        <begin position="340"/>
        <end position="489"/>
    </location>
</feature>
<reference evidence="2" key="1">
    <citation type="submission" date="2020-11" db="EMBL/GenBank/DDBJ databases">
        <authorList>
            <person name="Tran Van P."/>
        </authorList>
    </citation>
    <scope>NUCLEOTIDE SEQUENCE</scope>
</reference>
<proteinExistence type="predicted"/>
<evidence type="ECO:0000256" key="1">
    <source>
        <dbReference type="SAM" id="MobiDB-lite"/>
    </source>
</evidence>
<feature type="compositionally biased region" description="Basic and acidic residues" evidence="1">
    <location>
        <begin position="455"/>
        <end position="465"/>
    </location>
</feature>
<gene>
    <name evidence="2" type="ORF">CTOB1V02_LOCUS12719</name>
</gene>
<feature type="compositionally biased region" description="Basic and acidic residues" evidence="1">
    <location>
        <begin position="389"/>
        <end position="403"/>
    </location>
</feature>
<organism evidence="2">
    <name type="scientific">Cyprideis torosa</name>
    <dbReference type="NCBI Taxonomy" id="163714"/>
    <lineage>
        <taxon>Eukaryota</taxon>
        <taxon>Metazoa</taxon>
        <taxon>Ecdysozoa</taxon>
        <taxon>Arthropoda</taxon>
        <taxon>Crustacea</taxon>
        <taxon>Oligostraca</taxon>
        <taxon>Ostracoda</taxon>
        <taxon>Podocopa</taxon>
        <taxon>Podocopida</taxon>
        <taxon>Cytherocopina</taxon>
        <taxon>Cytheroidea</taxon>
        <taxon>Cytherideidae</taxon>
        <taxon>Cyprideis</taxon>
    </lineage>
</organism>
<dbReference type="NCBIfam" id="NF041496">
    <property type="entry name" value="MobQ"/>
    <property type="match status" value="1"/>
</dbReference>
<feature type="compositionally biased region" description="Basic and acidic residues" evidence="1">
    <location>
        <begin position="480"/>
        <end position="489"/>
    </location>
</feature>
<dbReference type="Gene3D" id="3.30.930.30">
    <property type="match status" value="1"/>
</dbReference>
<protein>
    <submittedName>
        <fullName evidence="2">Uncharacterized protein</fullName>
    </submittedName>
</protein>
<sequence>MADYRLSAQAISRGKGQSSVASAAYRAGARLIDERTGEIHDYTRKTGVTHSEVIAPDATPEWMKDRAQLWNAVEAIETRKNSQLAREIQLSLPHELEPEQRKALVLGFVQEQFVNQGMIADVAIHAPSAAGDERNHHAHIMLTMRELTGEGFHSKKATPTARSWNSDETLLQWREEWANHQNRALERHGHAARVDHRSYEAQGVDREPTQHLGHVASDMERNGKASRIGDENRSIANDNHDRARDHAESARLASEIAREKWKFGNWAEYKRGEISAAQDLARLDLAQKHDRQNGNLERQLHEMNGTAKATIAAEVAAIDKRLQAKGVKRILRNVFGKTRTDTQAREQMSASLADIERRETEQRQALAVRQEADRAKEATRQGGNRKRLEKGIETARERREATKWKPRTNAPEKARKAITEPENTPLDAPTLAEKKTLTGHAPESATGKLQKPWRRSAERDNEEKPWRRKSPKRERKPRTRTPDGGDNKP</sequence>
<dbReference type="EMBL" id="OB670349">
    <property type="protein sequence ID" value="CAD7234903.1"/>
    <property type="molecule type" value="Genomic_DNA"/>
</dbReference>
<accession>A0A7R8WTL6</accession>
<dbReference type="AlphaFoldDB" id="A0A7R8WTL6"/>
<feature type="compositionally biased region" description="Basic and acidic residues" evidence="1">
    <location>
        <begin position="370"/>
        <end position="379"/>
    </location>
</feature>